<keyword evidence="4" id="KW-0479">Metal-binding</keyword>
<comment type="caution">
    <text evidence="19">The sequence shown here is derived from an EMBL/GenBank/DDBJ whole genome shotgun (WGS) entry which is preliminary data.</text>
</comment>
<proteinExistence type="inferred from homology"/>
<dbReference type="InterPro" id="IPR000214">
    <property type="entry name" value="Znf_DNA_glyclase/AP_lyase"/>
</dbReference>
<evidence type="ECO:0000313" key="20">
    <source>
        <dbReference type="Proteomes" id="UP000319010"/>
    </source>
</evidence>
<dbReference type="PANTHER" id="PTHR42697:SF1">
    <property type="entry name" value="ENDONUCLEASE 8"/>
    <property type="match status" value="1"/>
</dbReference>
<feature type="region of interest" description="Disordered" evidence="16">
    <location>
        <begin position="113"/>
        <end position="157"/>
    </location>
</feature>
<keyword evidence="6 15" id="KW-0863">Zinc-finger</keyword>
<dbReference type="GO" id="GO:0006284">
    <property type="term" value="P:base-excision repair"/>
    <property type="evidence" value="ECO:0007669"/>
    <property type="project" value="InterPro"/>
</dbReference>
<keyword evidence="8" id="KW-0862">Zinc</keyword>
<name>A0A508A2I0_9ACTO</name>
<dbReference type="Pfam" id="PF06827">
    <property type="entry name" value="zf-FPG_IleRS"/>
    <property type="match status" value="1"/>
</dbReference>
<dbReference type="InterPro" id="IPR015886">
    <property type="entry name" value="H2TH_FPG"/>
</dbReference>
<evidence type="ECO:0000256" key="3">
    <source>
        <dbReference type="ARBA" id="ARBA00012720"/>
    </source>
</evidence>
<evidence type="ECO:0000256" key="5">
    <source>
        <dbReference type="ARBA" id="ARBA00022763"/>
    </source>
</evidence>
<dbReference type="Pfam" id="PF06831">
    <property type="entry name" value="H2TH"/>
    <property type="match status" value="1"/>
</dbReference>
<evidence type="ECO:0000256" key="7">
    <source>
        <dbReference type="ARBA" id="ARBA00022801"/>
    </source>
</evidence>
<evidence type="ECO:0000313" key="19">
    <source>
        <dbReference type="EMBL" id="TQD44116.1"/>
    </source>
</evidence>
<evidence type="ECO:0000259" key="18">
    <source>
        <dbReference type="PROSITE" id="PS51068"/>
    </source>
</evidence>
<evidence type="ECO:0000256" key="10">
    <source>
        <dbReference type="ARBA" id="ARBA00023204"/>
    </source>
</evidence>
<dbReference type="Gene3D" id="1.10.8.50">
    <property type="match status" value="1"/>
</dbReference>
<evidence type="ECO:0000256" key="2">
    <source>
        <dbReference type="ARBA" id="ARBA00009409"/>
    </source>
</evidence>
<dbReference type="EMBL" id="VICB01000004">
    <property type="protein sequence ID" value="TQD44116.1"/>
    <property type="molecule type" value="Genomic_DNA"/>
</dbReference>
<dbReference type="GO" id="GO:0008270">
    <property type="term" value="F:zinc ion binding"/>
    <property type="evidence" value="ECO:0007669"/>
    <property type="project" value="UniProtKB-KW"/>
</dbReference>
<dbReference type="SMART" id="SM01232">
    <property type="entry name" value="H2TH"/>
    <property type="match status" value="1"/>
</dbReference>
<evidence type="ECO:0000256" key="6">
    <source>
        <dbReference type="ARBA" id="ARBA00022771"/>
    </source>
</evidence>
<comment type="cofactor">
    <cofactor evidence="1">
        <name>Zn(2+)</name>
        <dbReference type="ChEBI" id="CHEBI:29105"/>
    </cofactor>
</comment>
<dbReference type="SUPFAM" id="SSF81624">
    <property type="entry name" value="N-terminal domain of MutM-like DNA repair proteins"/>
    <property type="match status" value="1"/>
</dbReference>
<dbReference type="GO" id="GO:0003684">
    <property type="term" value="F:damaged DNA binding"/>
    <property type="evidence" value="ECO:0007669"/>
    <property type="project" value="InterPro"/>
</dbReference>
<dbReference type="GO" id="GO:0000703">
    <property type="term" value="F:oxidized pyrimidine nucleobase lesion DNA N-glycosylase activity"/>
    <property type="evidence" value="ECO:0007669"/>
    <property type="project" value="TreeGrafter"/>
</dbReference>
<comment type="similarity">
    <text evidence="2">Belongs to the FPG family.</text>
</comment>
<feature type="compositionally biased region" description="Gly residues" evidence="16">
    <location>
        <begin position="114"/>
        <end position="129"/>
    </location>
</feature>
<protein>
    <recommendedName>
        <fullName evidence="3">DNA-(apurinic or apyrimidinic site) lyase</fullName>
        <ecNumber evidence="3">4.2.99.18</ecNumber>
    </recommendedName>
</protein>
<evidence type="ECO:0000256" key="16">
    <source>
        <dbReference type="SAM" id="MobiDB-lite"/>
    </source>
</evidence>
<dbReference type="InterPro" id="IPR035937">
    <property type="entry name" value="FPG_N"/>
</dbReference>
<reference evidence="19 20" key="1">
    <citation type="submission" date="2019-06" db="EMBL/GenBank/DDBJ databases">
        <title>Draft genome sequence of Actinomyces johnsonii CCUG 34287T.</title>
        <authorList>
            <person name="Salva-Serra F."/>
            <person name="Cardew S."/>
            <person name="Moore E."/>
        </authorList>
    </citation>
    <scope>NUCLEOTIDE SEQUENCE [LARGE SCALE GENOMIC DNA]</scope>
    <source>
        <strain evidence="19 20">CCUG 34287</strain>
    </source>
</reference>
<keyword evidence="11" id="KW-0456">Lyase</keyword>
<dbReference type="InterPro" id="IPR010663">
    <property type="entry name" value="Znf_FPG/IleRS"/>
</dbReference>
<dbReference type="PROSITE" id="PS51068">
    <property type="entry name" value="FPG_CAT"/>
    <property type="match status" value="1"/>
</dbReference>
<comment type="catalytic activity">
    <reaction evidence="14">
        <text>2'-deoxyribonucleotide-(2'-deoxyribose 5'-phosphate)-2'-deoxyribonucleotide-DNA = a 3'-end 2'-deoxyribonucleotide-(2,3-dehydro-2,3-deoxyribose 5'-phosphate)-DNA + a 5'-end 5'-phospho-2'-deoxyribonucleoside-DNA + H(+)</text>
        <dbReference type="Rhea" id="RHEA:66592"/>
        <dbReference type="Rhea" id="RHEA-COMP:13180"/>
        <dbReference type="Rhea" id="RHEA-COMP:16897"/>
        <dbReference type="Rhea" id="RHEA-COMP:17067"/>
        <dbReference type="ChEBI" id="CHEBI:15378"/>
        <dbReference type="ChEBI" id="CHEBI:136412"/>
        <dbReference type="ChEBI" id="CHEBI:157695"/>
        <dbReference type="ChEBI" id="CHEBI:167181"/>
        <dbReference type="EC" id="4.2.99.18"/>
    </reaction>
</comment>
<dbReference type="AlphaFoldDB" id="A0A508A2I0"/>
<keyword evidence="5" id="KW-0227">DNA damage</keyword>
<accession>A0A508A2I0</accession>
<feature type="domain" description="FPG-type" evidence="17">
    <location>
        <begin position="305"/>
        <end position="339"/>
    </location>
</feature>
<dbReference type="Gene3D" id="3.20.190.10">
    <property type="entry name" value="MutM-like, N-terminal"/>
    <property type="match status" value="1"/>
</dbReference>
<evidence type="ECO:0000256" key="12">
    <source>
        <dbReference type="ARBA" id="ARBA00023268"/>
    </source>
</evidence>
<evidence type="ECO:0000256" key="15">
    <source>
        <dbReference type="PROSITE-ProRule" id="PRU00391"/>
    </source>
</evidence>
<evidence type="ECO:0000259" key="17">
    <source>
        <dbReference type="PROSITE" id="PS51066"/>
    </source>
</evidence>
<dbReference type="RefSeq" id="WP_141423729.1">
    <property type="nucleotide sequence ID" value="NZ_CAURQG010000007.1"/>
</dbReference>
<dbReference type="GO" id="GO:0006979">
    <property type="term" value="P:response to oxidative stress"/>
    <property type="evidence" value="ECO:0007669"/>
    <property type="project" value="UniProtKB-ARBA"/>
</dbReference>
<keyword evidence="9" id="KW-0238">DNA-binding</keyword>
<dbReference type="SUPFAM" id="SSF57716">
    <property type="entry name" value="Glucocorticoid receptor-like (DNA-binding domain)"/>
    <property type="match status" value="1"/>
</dbReference>
<sequence length="340" mass="36821">MPEGHTIHRLAAALNELYGGQNLHTSSPQGRFADGASRLDGQVLLGGQAHGKHLFLPFGPRPDMPLDDASVTWLRIHLGLYGSWTFDGDREFTAPHAIGAPRRRVGERGEHALKGGGGSALAGLKGGSVGVDPGEDTERTGADSRGCPAPDEWEPPEPRGAVRLRLLGRHGVADLTGPAACELLDAEGVAAVRRRLGPDPLRPDADVEVFVAKARSRRKSIGELLMDQAVISGAGNIYRAETLFRVGVSPFRAGNRISEERLRAIWEDLRPLMEYGVATGFITTVDLDDVPDPLPPDDPEAGRWYVYHRAGRPCLRCGTPVAEREMAARRLFWCPSCQAR</sequence>
<dbReference type="SMART" id="SM00898">
    <property type="entry name" value="Fapy_DNA_glyco"/>
    <property type="match status" value="1"/>
</dbReference>
<evidence type="ECO:0000256" key="14">
    <source>
        <dbReference type="ARBA" id="ARBA00044632"/>
    </source>
</evidence>
<dbReference type="PANTHER" id="PTHR42697">
    <property type="entry name" value="ENDONUCLEASE 8"/>
    <property type="match status" value="1"/>
</dbReference>
<dbReference type="InterPro" id="IPR010979">
    <property type="entry name" value="Ribosomal_uS13-like_H2TH"/>
</dbReference>
<keyword evidence="7" id="KW-0378">Hydrolase</keyword>
<feature type="domain" description="Formamidopyrimidine-DNA glycosylase catalytic" evidence="18">
    <location>
        <begin position="2"/>
        <end position="99"/>
    </location>
</feature>
<evidence type="ECO:0000256" key="1">
    <source>
        <dbReference type="ARBA" id="ARBA00001947"/>
    </source>
</evidence>
<dbReference type="PROSITE" id="PS51066">
    <property type="entry name" value="ZF_FPG_2"/>
    <property type="match status" value="1"/>
</dbReference>
<dbReference type="FunFam" id="1.10.8.50:FF:000003">
    <property type="entry name" value="Formamidopyrimidine-DNA glycosylase"/>
    <property type="match status" value="1"/>
</dbReference>
<dbReference type="GO" id="GO:0008534">
    <property type="term" value="F:oxidized purine nucleobase lesion DNA N-glycosylase activity"/>
    <property type="evidence" value="ECO:0007669"/>
    <property type="project" value="UniProtKB-ARBA"/>
</dbReference>
<keyword evidence="10" id="KW-0234">DNA repair</keyword>
<keyword evidence="13" id="KW-0326">Glycosidase</keyword>
<gene>
    <name evidence="19" type="ORF">FK256_03485</name>
</gene>
<organism evidence="19 20">
    <name type="scientific">Actinomyces johnsonii</name>
    <dbReference type="NCBI Taxonomy" id="544581"/>
    <lineage>
        <taxon>Bacteria</taxon>
        <taxon>Bacillati</taxon>
        <taxon>Actinomycetota</taxon>
        <taxon>Actinomycetes</taxon>
        <taxon>Actinomycetales</taxon>
        <taxon>Actinomycetaceae</taxon>
        <taxon>Actinomyces</taxon>
    </lineage>
</organism>
<dbReference type="InterPro" id="IPR012319">
    <property type="entry name" value="FPG_cat"/>
</dbReference>
<evidence type="ECO:0000256" key="9">
    <source>
        <dbReference type="ARBA" id="ARBA00023125"/>
    </source>
</evidence>
<evidence type="ECO:0000256" key="11">
    <source>
        <dbReference type="ARBA" id="ARBA00023239"/>
    </source>
</evidence>
<dbReference type="Proteomes" id="UP000319010">
    <property type="component" value="Unassembled WGS sequence"/>
</dbReference>
<evidence type="ECO:0000256" key="8">
    <source>
        <dbReference type="ARBA" id="ARBA00022833"/>
    </source>
</evidence>
<dbReference type="CDD" id="cd08970">
    <property type="entry name" value="AcNei1_N"/>
    <property type="match status" value="1"/>
</dbReference>
<dbReference type="GO" id="GO:0003690">
    <property type="term" value="F:double-stranded DNA binding"/>
    <property type="evidence" value="ECO:0007669"/>
    <property type="project" value="UniProtKB-ARBA"/>
</dbReference>
<evidence type="ECO:0000256" key="13">
    <source>
        <dbReference type="ARBA" id="ARBA00023295"/>
    </source>
</evidence>
<evidence type="ECO:0000256" key="4">
    <source>
        <dbReference type="ARBA" id="ARBA00022723"/>
    </source>
</evidence>
<keyword evidence="12" id="KW-0511">Multifunctional enzyme</keyword>
<dbReference type="GO" id="GO:0140078">
    <property type="term" value="F:class I DNA-(apurinic or apyrimidinic site) endonuclease activity"/>
    <property type="evidence" value="ECO:0007669"/>
    <property type="project" value="UniProtKB-EC"/>
</dbReference>
<dbReference type="EC" id="4.2.99.18" evidence="3"/>
<dbReference type="SUPFAM" id="SSF46946">
    <property type="entry name" value="S13-like H2TH domain"/>
    <property type="match status" value="1"/>
</dbReference>